<feature type="region of interest" description="Disordered" evidence="1">
    <location>
        <begin position="41"/>
        <end position="60"/>
    </location>
</feature>
<dbReference type="InterPro" id="IPR036249">
    <property type="entry name" value="Thioredoxin-like_sf"/>
</dbReference>
<evidence type="ECO:0000313" key="4">
    <source>
        <dbReference type="Proteomes" id="UP000247409"/>
    </source>
</evidence>
<feature type="domain" description="UBX" evidence="2">
    <location>
        <begin position="364"/>
        <end position="398"/>
    </location>
</feature>
<feature type="compositionally biased region" description="Polar residues" evidence="1">
    <location>
        <begin position="173"/>
        <end position="185"/>
    </location>
</feature>
<dbReference type="AlphaFoldDB" id="A0A2V3J0Y4"/>
<dbReference type="PANTHER" id="PTHR23322">
    <property type="entry name" value="FAS-ASSOCIATED PROTEIN"/>
    <property type="match status" value="1"/>
</dbReference>
<feature type="region of interest" description="Disordered" evidence="1">
    <location>
        <begin position="154"/>
        <end position="187"/>
    </location>
</feature>
<dbReference type="InterPro" id="IPR050730">
    <property type="entry name" value="UBX_domain-protein"/>
</dbReference>
<dbReference type="SUPFAM" id="SSF52833">
    <property type="entry name" value="Thioredoxin-like"/>
    <property type="match status" value="1"/>
</dbReference>
<dbReference type="GO" id="GO:0043130">
    <property type="term" value="F:ubiquitin binding"/>
    <property type="evidence" value="ECO:0007669"/>
    <property type="project" value="TreeGrafter"/>
</dbReference>
<feature type="compositionally biased region" description="Polar residues" evidence="1">
    <location>
        <begin position="225"/>
        <end position="243"/>
    </location>
</feature>
<evidence type="ECO:0000313" key="3">
    <source>
        <dbReference type="EMBL" id="PXF48066.1"/>
    </source>
</evidence>
<accession>A0A2V3J0Y4</accession>
<dbReference type="SUPFAM" id="SSF54236">
    <property type="entry name" value="Ubiquitin-like"/>
    <property type="match status" value="1"/>
</dbReference>
<dbReference type="PANTHER" id="PTHR23322:SF93">
    <property type="entry name" value="UBX DOMAIN-CONTAINING PROTEIN 8"/>
    <property type="match status" value="1"/>
</dbReference>
<dbReference type="EMBL" id="NBIV01000016">
    <property type="protein sequence ID" value="PXF48066.1"/>
    <property type="molecule type" value="Genomic_DNA"/>
</dbReference>
<dbReference type="OrthoDB" id="270602at2759"/>
<dbReference type="Gene3D" id="3.10.20.90">
    <property type="entry name" value="Phosphatidylinositol 3-kinase Catalytic Subunit, Chain A, domain 1"/>
    <property type="match status" value="1"/>
</dbReference>
<keyword evidence="4" id="KW-1185">Reference proteome</keyword>
<evidence type="ECO:0000259" key="2">
    <source>
        <dbReference type="PROSITE" id="PS50033"/>
    </source>
</evidence>
<comment type="caution">
    <text evidence="3">The sequence shown here is derived from an EMBL/GenBank/DDBJ whole genome shotgun (WGS) entry which is preliminary data.</text>
</comment>
<dbReference type="InterPro" id="IPR001012">
    <property type="entry name" value="UBX_dom"/>
</dbReference>
<sequence>MQQQPTEPVLESFIGSLDALERAAMRQSKWPLVVLQPSTYSALTPSSTSSSRTAWRSNALHRRSSLPTTSHLIDNIILWRRTAASSDAERYTAFFPVDGLPHIALLDPRSGERLCVWGNEEGANMDGNQISEQLWSKVQQNLVHFLESHSLEDDALGPMHTQDKPWAVRTRRISQTDGTSASSSVMEDEEAAIAAAIKASLADAGLSSDTFNDDDSDMDRSENSTSTDGNQTLDELVSASSNDDQSDERSNVDLDIPDRPQRDLPPPSTPIQIPLRRADTLPPSSVESLSSSYMERMDSRFRSFQDPQLVEIRRLREEQDAELARSLQEDRERERKEHDEANRKALVKEHMLNAAARLPDEPPEDSQCLTIAVRLSGGKRITRRFKHSDMLQSIADFVIAESGIIALAKAEPCLALKSAGAPLKRVSWHVQLSELSLSNRTMFTLNEAVLL</sequence>
<feature type="compositionally biased region" description="Basic and acidic residues" evidence="1">
    <location>
        <begin position="247"/>
        <end position="262"/>
    </location>
</feature>
<feature type="region of interest" description="Disordered" evidence="1">
    <location>
        <begin position="208"/>
        <end position="287"/>
    </location>
</feature>
<feature type="compositionally biased region" description="Low complexity" evidence="1">
    <location>
        <begin position="41"/>
        <end position="57"/>
    </location>
</feature>
<dbReference type="Gene3D" id="3.40.30.10">
    <property type="entry name" value="Glutaredoxin"/>
    <property type="match status" value="1"/>
</dbReference>
<dbReference type="Proteomes" id="UP000247409">
    <property type="component" value="Unassembled WGS sequence"/>
</dbReference>
<dbReference type="PROSITE" id="PS50033">
    <property type="entry name" value="UBX"/>
    <property type="match status" value="1"/>
</dbReference>
<organism evidence="3 4">
    <name type="scientific">Gracilariopsis chorda</name>
    <dbReference type="NCBI Taxonomy" id="448386"/>
    <lineage>
        <taxon>Eukaryota</taxon>
        <taxon>Rhodophyta</taxon>
        <taxon>Florideophyceae</taxon>
        <taxon>Rhodymeniophycidae</taxon>
        <taxon>Gracilariales</taxon>
        <taxon>Gracilariaceae</taxon>
        <taxon>Gracilariopsis</taxon>
    </lineage>
</organism>
<reference evidence="3 4" key="1">
    <citation type="journal article" date="2018" name="Mol. Biol. Evol.">
        <title>Analysis of the draft genome of the red seaweed Gracilariopsis chorda provides insights into genome size evolution in Rhodophyta.</title>
        <authorList>
            <person name="Lee J."/>
            <person name="Yang E.C."/>
            <person name="Graf L."/>
            <person name="Yang J.H."/>
            <person name="Qiu H."/>
            <person name="Zel Zion U."/>
            <person name="Chan C.X."/>
            <person name="Stephens T.G."/>
            <person name="Weber A.P.M."/>
            <person name="Boo G.H."/>
            <person name="Boo S.M."/>
            <person name="Kim K.M."/>
            <person name="Shin Y."/>
            <person name="Jung M."/>
            <person name="Lee S.J."/>
            <person name="Yim H.S."/>
            <person name="Lee J.H."/>
            <person name="Bhattacharya D."/>
            <person name="Yoon H.S."/>
        </authorList>
    </citation>
    <scope>NUCLEOTIDE SEQUENCE [LARGE SCALE GENOMIC DNA]</scope>
    <source>
        <strain evidence="3 4">SKKU-2015</strain>
        <tissue evidence="3">Whole body</tissue>
    </source>
</reference>
<protein>
    <submittedName>
        <fullName evidence="3">UBX domain-containing protein 5</fullName>
    </submittedName>
</protein>
<dbReference type="Pfam" id="PF00789">
    <property type="entry name" value="UBX"/>
    <property type="match status" value="1"/>
</dbReference>
<proteinExistence type="predicted"/>
<dbReference type="InterPro" id="IPR029071">
    <property type="entry name" value="Ubiquitin-like_domsf"/>
</dbReference>
<evidence type="ECO:0000256" key="1">
    <source>
        <dbReference type="SAM" id="MobiDB-lite"/>
    </source>
</evidence>
<name>A0A2V3J0Y4_9FLOR</name>
<dbReference type="STRING" id="448386.A0A2V3J0Y4"/>
<gene>
    <name evidence="3" type="ORF">BWQ96_02018</name>
</gene>